<evidence type="ECO:0008006" key="4">
    <source>
        <dbReference type="Google" id="ProtNLM"/>
    </source>
</evidence>
<dbReference type="PANTHER" id="PTHR32309:SF13">
    <property type="entry name" value="FERRIC ENTEROBACTIN TRANSPORT PROTEIN FEPE"/>
    <property type="match status" value="1"/>
</dbReference>
<accession>A0A2T5FV80</accession>
<gene>
    <name evidence="2" type="ORF">CLG96_14730</name>
</gene>
<feature type="transmembrane region" description="Helical" evidence="1">
    <location>
        <begin position="12"/>
        <end position="35"/>
    </location>
</feature>
<proteinExistence type="predicted"/>
<dbReference type="Proteomes" id="UP000244162">
    <property type="component" value="Unassembled WGS sequence"/>
</dbReference>
<dbReference type="PANTHER" id="PTHR32309">
    <property type="entry name" value="TYROSINE-PROTEIN KINASE"/>
    <property type="match status" value="1"/>
</dbReference>
<feature type="transmembrane region" description="Helical" evidence="1">
    <location>
        <begin position="343"/>
        <end position="365"/>
    </location>
</feature>
<organism evidence="2 3">
    <name type="scientific">Sphingomonas oleivorans</name>
    <dbReference type="NCBI Taxonomy" id="1735121"/>
    <lineage>
        <taxon>Bacteria</taxon>
        <taxon>Pseudomonadati</taxon>
        <taxon>Pseudomonadota</taxon>
        <taxon>Alphaproteobacteria</taxon>
        <taxon>Sphingomonadales</taxon>
        <taxon>Sphingomonadaceae</taxon>
        <taxon>Sphingomonas</taxon>
    </lineage>
</organism>
<keyword evidence="1" id="KW-0812">Transmembrane</keyword>
<dbReference type="RefSeq" id="WP_107968975.1">
    <property type="nucleotide sequence ID" value="NZ_NWBU01000012.1"/>
</dbReference>
<comment type="caution">
    <text evidence="2">The sequence shown here is derived from an EMBL/GenBank/DDBJ whole genome shotgun (WGS) entry which is preliminary data.</text>
</comment>
<keyword evidence="1" id="KW-0472">Membrane</keyword>
<dbReference type="GO" id="GO:0005886">
    <property type="term" value="C:plasma membrane"/>
    <property type="evidence" value="ECO:0007669"/>
    <property type="project" value="TreeGrafter"/>
</dbReference>
<dbReference type="AlphaFoldDB" id="A0A2T5FV80"/>
<protein>
    <recommendedName>
        <fullName evidence="4">Capsule biosynthesis protein</fullName>
    </recommendedName>
</protein>
<name>A0A2T5FV80_9SPHN</name>
<dbReference type="OrthoDB" id="1523414at2"/>
<dbReference type="EMBL" id="NWBU01000012">
    <property type="protein sequence ID" value="PTQ09109.1"/>
    <property type="molecule type" value="Genomic_DNA"/>
</dbReference>
<evidence type="ECO:0000256" key="1">
    <source>
        <dbReference type="SAM" id="Phobius"/>
    </source>
</evidence>
<sequence length="369" mass="41256">MVAPILQKLTKINRLLVVAVIVPTVLSIIYFGFLASDVYISESRFVVRSPDKPAASGLGVLLKTAGFSSSGDEVYAARGFVESRDALRELNRNRAFEAAYSSSSISQFDRFAPFSFYGSFEDLYKYFKRKVVIETETSTSISTLTVRAYTARDAQRFNERLLEMAEATVNKMNERGRQDLIRYADFEVEDAKRKASAASLALAAYRNESGVVDPERQAEVQLQMISKLQDELVATKMQLVQLKSYTPQNPQIEVIETKVGSLQAEIDGQLGRVAGDRKSLAAAAVKYQRLQLESVFADKQLASALASLEQARNEARRKQAYVERIVQPNLPDAPLEPRRMRGVLAVFLASLITYGILRMLLASLFEHRD</sequence>
<keyword evidence="1" id="KW-1133">Transmembrane helix</keyword>
<reference evidence="2 3" key="1">
    <citation type="submission" date="2017-09" db="EMBL/GenBank/DDBJ databases">
        <title>Sphingomonas panjinensis sp.nov., isolated from oil-contaminated soil.</title>
        <authorList>
            <person name="Wang L."/>
            <person name="Chen L."/>
        </authorList>
    </citation>
    <scope>NUCLEOTIDE SEQUENCE [LARGE SCALE GENOMIC DNA]</scope>
    <source>
        <strain evidence="2 3">FW-11</strain>
    </source>
</reference>
<dbReference type="InterPro" id="IPR050445">
    <property type="entry name" value="Bact_polysacc_biosynth/exp"/>
</dbReference>
<keyword evidence="3" id="KW-1185">Reference proteome</keyword>
<evidence type="ECO:0000313" key="2">
    <source>
        <dbReference type="EMBL" id="PTQ09109.1"/>
    </source>
</evidence>
<dbReference type="GO" id="GO:0004713">
    <property type="term" value="F:protein tyrosine kinase activity"/>
    <property type="evidence" value="ECO:0007669"/>
    <property type="project" value="TreeGrafter"/>
</dbReference>
<evidence type="ECO:0000313" key="3">
    <source>
        <dbReference type="Proteomes" id="UP000244162"/>
    </source>
</evidence>